<evidence type="ECO:0000256" key="4">
    <source>
        <dbReference type="PIRSR" id="PIRSR005902-1"/>
    </source>
</evidence>
<evidence type="ECO:0000256" key="1">
    <source>
        <dbReference type="ARBA" id="ARBA00009275"/>
    </source>
</evidence>
<dbReference type="PANTHER" id="PTHR46124:SF2">
    <property type="entry name" value="D-AMINOACYL-TRNA DEACYLASE"/>
    <property type="match status" value="1"/>
</dbReference>
<evidence type="ECO:0000313" key="6">
    <source>
        <dbReference type="Proteomes" id="UP000501253"/>
    </source>
</evidence>
<keyword evidence="2 4" id="KW-0479">Metal-binding</keyword>
<dbReference type="InterPro" id="IPR032466">
    <property type="entry name" value="Metal_Hydrolase"/>
</dbReference>
<sequence length="255" mass="28629">MELVDTHAHLNLRESYRDLPEVVQRARKTGLSAIVVVGIDLKTSREALSLAETYPGFIYPTAGVHPHEVRKLTEEAYRELEALASRAVALGEIGLDYAKEYSPRKLQQEHFERQLALAKSLGLPVVLHVREAYAEALEILRKYLPLPAVFHCFAGGIPEACKALDLGAYISVTGIVTFPKAENIREVVRFVPLERLLLETDCPFLAPVPYRGKRNEPAYVRYVCEKVAEVKGIPVEECAWQTTENARRFFGIGSR</sequence>
<dbReference type="GO" id="GO:0004536">
    <property type="term" value="F:DNA nuclease activity"/>
    <property type="evidence" value="ECO:0007669"/>
    <property type="project" value="InterPro"/>
</dbReference>
<keyword evidence="6" id="KW-1185">Reference proteome</keyword>
<evidence type="ECO:0000313" key="5">
    <source>
        <dbReference type="EMBL" id="QJA05705.1"/>
    </source>
</evidence>
<dbReference type="PROSITE" id="PS01091">
    <property type="entry name" value="TATD_3"/>
    <property type="match status" value="1"/>
</dbReference>
<dbReference type="InterPro" id="IPR018228">
    <property type="entry name" value="DNase_TatD-rel_CS"/>
</dbReference>
<dbReference type="GO" id="GO:0046872">
    <property type="term" value="F:metal ion binding"/>
    <property type="evidence" value="ECO:0007669"/>
    <property type="project" value="UniProtKB-KW"/>
</dbReference>
<dbReference type="FunFam" id="3.20.20.140:FF:000005">
    <property type="entry name" value="TatD family hydrolase"/>
    <property type="match status" value="1"/>
</dbReference>
<feature type="binding site" evidence="4">
    <location>
        <position position="92"/>
    </location>
    <ligand>
        <name>a divalent metal cation</name>
        <dbReference type="ChEBI" id="CHEBI:60240"/>
        <label>1</label>
    </ligand>
</feature>
<dbReference type="GO" id="GO:0005829">
    <property type="term" value="C:cytosol"/>
    <property type="evidence" value="ECO:0007669"/>
    <property type="project" value="TreeGrafter"/>
</dbReference>
<dbReference type="NCBIfam" id="TIGR00010">
    <property type="entry name" value="YchF/TatD family DNA exonuclease"/>
    <property type="match status" value="1"/>
</dbReference>
<dbReference type="GO" id="GO:0016788">
    <property type="term" value="F:hydrolase activity, acting on ester bonds"/>
    <property type="evidence" value="ECO:0007669"/>
    <property type="project" value="InterPro"/>
</dbReference>
<protein>
    <submittedName>
        <fullName evidence="5">TatD family deoxyribonuclease</fullName>
    </submittedName>
</protein>
<dbReference type="PROSITE" id="PS01137">
    <property type="entry name" value="TATD_1"/>
    <property type="match status" value="1"/>
</dbReference>
<dbReference type="PANTHER" id="PTHR46124">
    <property type="entry name" value="D-AMINOACYL-TRNA DEACYLASE"/>
    <property type="match status" value="1"/>
</dbReference>
<name>A0A6H1WR63_9BACT</name>
<dbReference type="Proteomes" id="UP000501253">
    <property type="component" value="Chromosome"/>
</dbReference>
<proteinExistence type="inferred from homology"/>
<reference evidence="5 6" key="1">
    <citation type="submission" date="2019-08" db="EMBL/GenBank/DDBJ databases">
        <title>Complete genome sequence of Thermosulfurimonas marina SU872T, an anaerobic thermophilic chemolithoautotrophic bacterium isolated from a shallow marine hydrothermal vent.</title>
        <authorList>
            <person name="Allioux M."/>
            <person name="Jebbar M."/>
            <person name="Slobodkina G."/>
            <person name="Slobodkin A."/>
            <person name="Moalic Y."/>
            <person name="Frolova A."/>
            <person name="Shao Z."/>
            <person name="Alain K."/>
        </authorList>
    </citation>
    <scope>NUCLEOTIDE SEQUENCE [LARGE SCALE GENOMIC DNA]</scope>
    <source>
        <strain evidence="5 6">SU872</strain>
    </source>
</reference>
<dbReference type="PIRSF" id="PIRSF005902">
    <property type="entry name" value="DNase_TatD"/>
    <property type="match status" value="1"/>
</dbReference>
<feature type="binding site" evidence="4">
    <location>
        <position position="9"/>
    </location>
    <ligand>
        <name>a divalent metal cation</name>
        <dbReference type="ChEBI" id="CHEBI:60240"/>
        <label>1</label>
    </ligand>
</feature>
<dbReference type="SUPFAM" id="SSF51556">
    <property type="entry name" value="Metallo-dependent hydrolases"/>
    <property type="match status" value="1"/>
</dbReference>
<feature type="binding site" evidence="4">
    <location>
        <position position="151"/>
    </location>
    <ligand>
        <name>a divalent metal cation</name>
        <dbReference type="ChEBI" id="CHEBI:60240"/>
        <label>2</label>
    </ligand>
</feature>
<comment type="similarity">
    <text evidence="1">Belongs to the metallo-dependent hydrolases superfamily. TatD-type hydrolase family.</text>
</comment>
<dbReference type="KEGG" id="tmai:FVE67_02340"/>
<dbReference type="CDD" id="cd01310">
    <property type="entry name" value="TatD_DNAse"/>
    <property type="match status" value="1"/>
</dbReference>
<dbReference type="AlphaFoldDB" id="A0A6H1WR63"/>
<dbReference type="Gene3D" id="3.20.20.140">
    <property type="entry name" value="Metal-dependent hydrolases"/>
    <property type="match status" value="1"/>
</dbReference>
<dbReference type="Pfam" id="PF01026">
    <property type="entry name" value="TatD_DNase"/>
    <property type="match status" value="1"/>
</dbReference>
<dbReference type="InterPro" id="IPR015991">
    <property type="entry name" value="TatD/YcfH-like"/>
</dbReference>
<feature type="binding site" evidence="4">
    <location>
        <position position="7"/>
    </location>
    <ligand>
        <name>a divalent metal cation</name>
        <dbReference type="ChEBI" id="CHEBI:60240"/>
        <label>1</label>
    </ligand>
</feature>
<evidence type="ECO:0000256" key="3">
    <source>
        <dbReference type="ARBA" id="ARBA00022801"/>
    </source>
</evidence>
<dbReference type="EMBL" id="CP042909">
    <property type="protein sequence ID" value="QJA05705.1"/>
    <property type="molecule type" value="Genomic_DNA"/>
</dbReference>
<organism evidence="5 6">
    <name type="scientific">Thermosulfurimonas marina</name>
    <dbReference type="NCBI Taxonomy" id="2047767"/>
    <lineage>
        <taxon>Bacteria</taxon>
        <taxon>Pseudomonadati</taxon>
        <taxon>Thermodesulfobacteriota</taxon>
        <taxon>Thermodesulfobacteria</taxon>
        <taxon>Thermodesulfobacteriales</taxon>
        <taxon>Thermodesulfobacteriaceae</taxon>
        <taxon>Thermosulfurimonas</taxon>
    </lineage>
</organism>
<evidence type="ECO:0000256" key="2">
    <source>
        <dbReference type="ARBA" id="ARBA00022723"/>
    </source>
</evidence>
<keyword evidence="3" id="KW-0378">Hydrolase</keyword>
<gene>
    <name evidence="5" type="ORF">FVE67_02340</name>
</gene>
<accession>A0A6H1WR63</accession>
<feature type="binding site" evidence="4">
    <location>
        <position position="201"/>
    </location>
    <ligand>
        <name>a divalent metal cation</name>
        <dbReference type="ChEBI" id="CHEBI:60240"/>
        <label>1</label>
    </ligand>
</feature>
<dbReference type="RefSeq" id="WP_168719066.1">
    <property type="nucleotide sequence ID" value="NZ_CP042909.1"/>
</dbReference>
<dbReference type="InterPro" id="IPR001130">
    <property type="entry name" value="TatD-like"/>
</dbReference>
<feature type="binding site" evidence="4">
    <location>
        <position position="128"/>
    </location>
    <ligand>
        <name>a divalent metal cation</name>
        <dbReference type="ChEBI" id="CHEBI:60240"/>
        <label>2</label>
    </ligand>
</feature>